<evidence type="ECO:0000313" key="10">
    <source>
        <dbReference type="EMBL" id="CAB5013843.1"/>
    </source>
</evidence>
<evidence type="ECO:0000313" key="8">
    <source>
        <dbReference type="EMBL" id="CAB4953052.1"/>
    </source>
</evidence>
<dbReference type="EMBL" id="CAFBNM010000005">
    <property type="protein sequence ID" value="CAB4953052.1"/>
    <property type="molecule type" value="Genomic_DNA"/>
</dbReference>
<feature type="domain" description="Transglycosylase SLT" evidence="1">
    <location>
        <begin position="127"/>
        <end position="189"/>
    </location>
</feature>
<protein>
    <submittedName>
        <fullName evidence="6">Unannotated protein</fullName>
    </submittedName>
</protein>
<reference evidence="6" key="1">
    <citation type="submission" date="2020-05" db="EMBL/GenBank/DDBJ databases">
        <authorList>
            <person name="Chiriac C."/>
            <person name="Salcher M."/>
            <person name="Ghai R."/>
            <person name="Kavagutti S V."/>
        </authorList>
    </citation>
    <scope>NUCLEOTIDE SEQUENCE</scope>
</reference>
<accession>A0A6J6XGQ3</accession>
<proteinExistence type="predicted"/>
<organism evidence="6">
    <name type="scientific">freshwater metagenome</name>
    <dbReference type="NCBI Taxonomy" id="449393"/>
    <lineage>
        <taxon>unclassified sequences</taxon>
        <taxon>metagenomes</taxon>
        <taxon>ecological metagenomes</taxon>
    </lineage>
</organism>
<dbReference type="EMBL" id="CAFBPO010000003">
    <property type="protein sequence ID" value="CAB5013843.1"/>
    <property type="molecule type" value="Genomic_DNA"/>
</dbReference>
<evidence type="ECO:0000313" key="7">
    <source>
        <dbReference type="EMBL" id="CAB4844081.1"/>
    </source>
</evidence>
<dbReference type="EMBL" id="CAEZZH010000006">
    <property type="protein sequence ID" value="CAB4754628.1"/>
    <property type="molecule type" value="Genomic_DNA"/>
</dbReference>
<dbReference type="InterPro" id="IPR008258">
    <property type="entry name" value="Transglycosylase_SLT_dom_1"/>
</dbReference>
<dbReference type="Pfam" id="PF01464">
    <property type="entry name" value="SLT"/>
    <property type="match status" value="1"/>
</dbReference>
<dbReference type="EMBL" id="CAFBQY010000005">
    <property type="protein sequence ID" value="CAB5071969.1"/>
    <property type="molecule type" value="Genomic_DNA"/>
</dbReference>
<name>A0A6J6XGQ3_9ZZZZ</name>
<dbReference type="InterPro" id="IPR023346">
    <property type="entry name" value="Lysozyme-like_dom_sf"/>
</dbReference>
<evidence type="ECO:0000313" key="3">
    <source>
        <dbReference type="EMBL" id="CAB4670837.1"/>
    </source>
</evidence>
<dbReference type="Gene3D" id="1.10.530.10">
    <property type="match status" value="1"/>
</dbReference>
<evidence type="ECO:0000313" key="2">
    <source>
        <dbReference type="EMBL" id="CAB4595443.1"/>
    </source>
</evidence>
<gene>
    <name evidence="2" type="ORF">UFOPK1824_00327</name>
    <name evidence="3" type="ORF">UFOPK2340_00417</name>
    <name evidence="4" type="ORF">UFOPK2772_00449</name>
    <name evidence="5" type="ORF">UFOPK2850_00673</name>
    <name evidence="6" type="ORF">UFOPK3027_00220</name>
    <name evidence="7" type="ORF">UFOPK3256_01204</name>
    <name evidence="8" type="ORF">UFOPK3827_00688</name>
    <name evidence="9" type="ORF">UFOPK3982_00786</name>
    <name evidence="10" type="ORF">UFOPK4120_00408</name>
    <name evidence="11" type="ORF">UFOPK4404_00645</name>
</gene>
<evidence type="ECO:0000313" key="5">
    <source>
        <dbReference type="EMBL" id="CAB4754628.1"/>
    </source>
</evidence>
<dbReference type="EMBL" id="CAFAZW010000021">
    <property type="protein sequence ID" value="CAB4844081.1"/>
    <property type="molecule type" value="Genomic_DNA"/>
</dbReference>
<dbReference type="SUPFAM" id="SSF53955">
    <property type="entry name" value="Lysozyme-like"/>
    <property type="match status" value="1"/>
</dbReference>
<dbReference type="EMBL" id="CAFAAN010000002">
    <property type="protein sequence ID" value="CAB4794953.1"/>
    <property type="molecule type" value="Genomic_DNA"/>
</dbReference>
<evidence type="ECO:0000313" key="11">
    <source>
        <dbReference type="EMBL" id="CAB5071969.1"/>
    </source>
</evidence>
<dbReference type="EMBL" id="CAFBOO010000005">
    <property type="protein sequence ID" value="CAB4986231.1"/>
    <property type="molecule type" value="Genomic_DNA"/>
</dbReference>
<dbReference type="EMBL" id="CAEZYT010000016">
    <property type="protein sequence ID" value="CAB4732943.1"/>
    <property type="molecule type" value="Genomic_DNA"/>
</dbReference>
<sequence length="202" mass="23017">MKRFSITNSRRFKLRALWTLVGSFLLISTAQPTAYGLDFPMTTSLSLPQSSNLTMSIALNSEVDLSEGAALYTQLDQRLDLFASQMALAASISIQVEMARSIVGAKKVAKSIMLSEYGWDADQYTCLNRLWTKESHWNYKARNKKSGAHGIPQALPASRMDVISTDWRTNPVTQIRWGLRYIEARYNEPCKAWAKFKRSRYY</sequence>
<evidence type="ECO:0000313" key="4">
    <source>
        <dbReference type="EMBL" id="CAB4732943.1"/>
    </source>
</evidence>
<evidence type="ECO:0000259" key="1">
    <source>
        <dbReference type="Pfam" id="PF01464"/>
    </source>
</evidence>
<evidence type="ECO:0000313" key="9">
    <source>
        <dbReference type="EMBL" id="CAB4986231.1"/>
    </source>
</evidence>
<evidence type="ECO:0000313" key="6">
    <source>
        <dbReference type="EMBL" id="CAB4794953.1"/>
    </source>
</evidence>
<dbReference type="EMBL" id="CAEZXC010000016">
    <property type="protein sequence ID" value="CAB4670837.1"/>
    <property type="molecule type" value="Genomic_DNA"/>
</dbReference>
<dbReference type="EMBL" id="CAEZUM010000013">
    <property type="protein sequence ID" value="CAB4595443.1"/>
    <property type="molecule type" value="Genomic_DNA"/>
</dbReference>
<dbReference type="AlphaFoldDB" id="A0A6J6XGQ3"/>